<dbReference type="NCBIfam" id="TIGR04219">
    <property type="entry name" value="OMP_w_GlyGly"/>
    <property type="match status" value="1"/>
</dbReference>
<gene>
    <name evidence="2" type="ORF">G8770_02410</name>
</gene>
<sequence>MTNISRFLLGSVFAASASICQADVIGLYSGVGIWQSDSSGNVGKSAINTNDLGIDDSNSNFIYVAVEHPLPFIPNLRLQQTSLDQDGTSTIDSGFTSDDVTFAAGDMLRTTLDLTHQDIVLYYEILDNWVNLDLGISFRRFDGALKVTSGNQQESISLEGFLPMVYGDAQFDLPLTGLSFGATVTGTQFNHDTVTDYSVRLAYQSDIIPFMDLGIEAGYREMTLDMDELDDLQADLTINGPYAAVTLHF</sequence>
<keyword evidence="1" id="KW-0732">Signal</keyword>
<organism evidence="2 3">
    <name type="scientific">Pseudomaricurvus hydrocarbonicus</name>
    <dbReference type="NCBI Taxonomy" id="1470433"/>
    <lineage>
        <taxon>Bacteria</taxon>
        <taxon>Pseudomonadati</taxon>
        <taxon>Pseudomonadota</taxon>
        <taxon>Gammaproteobacteria</taxon>
        <taxon>Cellvibrionales</taxon>
        <taxon>Cellvibrionaceae</taxon>
        <taxon>Pseudomaricurvus</taxon>
    </lineage>
</organism>
<dbReference type="InterPro" id="IPR026387">
    <property type="entry name" value="OMP_w_GlyGly"/>
</dbReference>
<comment type="caution">
    <text evidence="2">The sequence shown here is derived from an EMBL/GenBank/DDBJ whole genome shotgun (WGS) entry which is preliminary data.</text>
</comment>
<name>A0A9E5MLQ5_9GAMM</name>
<dbReference type="RefSeq" id="WP_167181430.1">
    <property type="nucleotide sequence ID" value="NZ_JAAONZ010000002.1"/>
</dbReference>
<keyword evidence="3" id="KW-1185">Reference proteome</keyword>
<dbReference type="Proteomes" id="UP000787472">
    <property type="component" value="Unassembled WGS sequence"/>
</dbReference>
<feature type="chain" id="PRO_5039089027" evidence="1">
    <location>
        <begin position="23"/>
        <end position="249"/>
    </location>
</feature>
<proteinExistence type="predicted"/>
<evidence type="ECO:0000313" key="3">
    <source>
        <dbReference type="Proteomes" id="UP000787472"/>
    </source>
</evidence>
<evidence type="ECO:0000313" key="2">
    <source>
        <dbReference type="EMBL" id="NHO64400.1"/>
    </source>
</evidence>
<accession>A0A9E5MLQ5</accession>
<feature type="signal peptide" evidence="1">
    <location>
        <begin position="1"/>
        <end position="22"/>
    </location>
</feature>
<dbReference type="EMBL" id="JAAONZ010000002">
    <property type="protein sequence ID" value="NHO64400.1"/>
    <property type="molecule type" value="Genomic_DNA"/>
</dbReference>
<dbReference type="AlphaFoldDB" id="A0A9E5MLQ5"/>
<reference evidence="2" key="1">
    <citation type="submission" date="2020-03" db="EMBL/GenBank/DDBJ databases">
        <authorList>
            <person name="Guo F."/>
        </authorList>
    </citation>
    <scope>NUCLEOTIDE SEQUENCE</scope>
    <source>
        <strain evidence="2">JCM 30134</strain>
    </source>
</reference>
<protein>
    <submittedName>
        <fullName evidence="2">TIGR04219 family outer membrane beta-barrel protein</fullName>
    </submittedName>
</protein>
<evidence type="ECO:0000256" key="1">
    <source>
        <dbReference type="SAM" id="SignalP"/>
    </source>
</evidence>